<dbReference type="EMBL" id="JAHHZF010000004">
    <property type="protein sequence ID" value="MBT9289569.1"/>
    <property type="molecule type" value="Genomic_DNA"/>
</dbReference>
<dbReference type="CDD" id="cd06578">
    <property type="entry name" value="HemD"/>
    <property type="match status" value="1"/>
</dbReference>
<dbReference type="AlphaFoldDB" id="A0A947D3F7"/>
<evidence type="ECO:0000259" key="10">
    <source>
        <dbReference type="Pfam" id="PF02602"/>
    </source>
</evidence>
<dbReference type="InterPro" id="IPR003754">
    <property type="entry name" value="4pyrrol_synth_uPrphyn_synth"/>
</dbReference>
<dbReference type="PANTHER" id="PTHR38042:SF1">
    <property type="entry name" value="UROPORPHYRINOGEN-III SYNTHASE, CHLOROPLASTIC"/>
    <property type="match status" value="1"/>
</dbReference>
<evidence type="ECO:0000256" key="5">
    <source>
        <dbReference type="ARBA" id="ARBA00023244"/>
    </source>
</evidence>
<dbReference type="SUPFAM" id="SSF69618">
    <property type="entry name" value="HemD-like"/>
    <property type="match status" value="1"/>
</dbReference>
<evidence type="ECO:0000256" key="7">
    <source>
        <dbReference type="ARBA" id="ARBA00040167"/>
    </source>
</evidence>
<evidence type="ECO:0000256" key="1">
    <source>
        <dbReference type="ARBA" id="ARBA00004772"/>
    </source>
</evidence>
<comment type="pathway">
    <text evidence="1 9">Porphyrin-containing compound metabolism; protoporphyrin-IX biosynthesis; coproporphyrinogen-III from 5-aminolevulinate: step 3/4.</text>
</comment>
<evidence type="ECO:0000313" key="11">
    <source>
        <dbReference type="EMBL" id="MBT9289569.1"/>
    </source>
</evidence>
<comment type="function">
    <text evidence="6 9">Catalyzes cyclization of the linear tetrapyrrole, hydroxymethylbilane, to the macrocyclic uroporphyrinogen III.</text>
</comment>
<organism evidence="11 12">
    <name type="scientific">Prosthecodimorpha staleyi</name>
    <dbReference type="NCBI Taxonomy" id="2840188"/>
    <lineage>
        <taxon>Bacteria</taxon>
        <taxon>Pseudomonadati</taxon>
        <taxon>Pseudomonadota</taxon>
        <taxon>Alphaproteobacteria</taxon>
        <taxon>Hyphomicrobiales</taxon>
        <taxon>Ancalomicrobiaceae</taxon>
        <taxon>Prosthecodimorpha</taxon>
    </lineage>
</organism>
<dbReference type="InterPro" id="IPR036108">
    <property type="entry name" value="4pyrrol_syn_uPrphyn_synt_sf"/>
</dbReference>
<name>A0A947D3F7_9HYPH</name>
<gene>
    <name evidence="11" type="ORF">KL771_08900</name>
</gene>
<dbReference type="GO" id="GO:0004852">
    <property type="term" value="F:uroporphyrinogen-III synthase activity"/>
    <property type="evidence" value="ECO:0007669"/>
    <property type="project" value="UniProtKB-UniRule"/>
</dbReference>
<accession>A0A947D3F7</accession>
<evidence type="ECO:0000256" key="8">
    <source>
        <dbReference type="ARBA" id="ARBA00048617"/>
    </source>
</evidence>
<evidence type="ECO:0000256" key="2">
    <source>
        <dbReference type="ARBA" id="ARBA00008133"/>
    </source>
</evidence>
<keyword evidence="5 9" id="KW-0627">Porphyrin biosynthesis</keyword>
<dbReference type="Gene3D" id="3.40.50.10090">
    <property type="match status" value="2"/>
</dbReference>
<evidence type="ECO:0000256" key="6">
    <source>
        <dbReference type="ARBA" id="ARBA00037589"/>
    </source>
</evidence>
<reference evidence="11 12" key="1">
    <citation type="submission" date="2021-06" db="EMBL/GenBank/DDBJ databases">
        <authorList>
            <person name="Grouzdev D.S."/>
            <person name="Koziaeva V."/>
        </authorList>
    </citation>
    <scope>NUCLEOTIDE SEQUENCE [LARGE SCALE GENOMIC DNA]</scope>
    <source>
        <strain evidence="11 12">22</strain>
    </source>
</reference>
<comment type="caution">
    <text evidence="11">The sequence shown here is derived from an EMBL/GenBank/DDBJ whole genome shotgun (WGS) entry which is preliminary data.</text>
</comment>
<keyword evidence="12" id="KW-1185">Reference proteome</keyword>
<keyword evidence="4 9" id="KW-0456">Lyase</keyword>
<dbReference type="PANTHER" id="PTHR38042">
    <property type="entry name" value="UROPORPHYRINOGEN-III SYNTHASE, CHLOROPLASTIC"/>
    <property type="match status" value="1"/>
</dbReference>
<comment type="similarity">
    <text evidence="2 9">Belongs to the uroporphyrinogen-III synthase family.</text>
</comment>
<proteinExistence type="inferred from homology"/>
<protein>
    <recommendedName>
        <fullName evidence="7 9">Uroporphyrinogen-III synthase</fullName>
        <ecNumber evidence="3 9">4.2.1.75</ecNumber>
    </recommendedName>
</protein>
<sequence length="237" mass="24427">MRVLVVRPEPEAQKTAAALMRRGHEAIVAPLLAIVLDPATTIRTEDLAAIAVTSARALEALAARPDWPMLAARPVFCVGDATAAAAARLGGTDVRSAAGNAADLAALIAAGLPPEAGSILYAAGRDRSGDLDGQLRAAGFAVDLVEVYRAEAAARLPDAAAAELSAGRIDAILIHSRRTAEILVSCLTELRPVPDLRHVVVHAISAAAAEPLAGLGFRRIEIAPRPTAEAILETLSA</sequence>
<dbReference type="GO" id="GO:0006780">
    <property type="term" value="P:uroporphyrinogen III biosynthetic process"/>
    <property type="evidence" value="ECO:0007669"/>
    <property type="project" value="UniProtKB-UniRule"/>
</dbReference>
<dbReference type="RefSeq" id="WP_261968199.1">
    <property type="nucleotide sequence ID" value="NZ_JAHHZF010000004.1"/>
</dbReference>
<dbReference type="EC" id="4.2.1.75" evidence="3 9"/>
<dbReference type="Pfam" id="PF02602">
    <property type="entry name" value="HEM4"/>
    <property type="match status" value="1"/>
</dbReference>
<evidence type="ECO:0000256" key="9">
    <source>
        <dbReference type="RuleBase" id="RU366031"/>
    </source>
</evidence>
<evidence type="ECO:0000313" key="12">
    <source>
        <dbReference type="Proteomes" id="UP000766595"/>
    </source>
</evidence>
<feature type="domain" description="Tetrapyrrole biosynthesis uroporphyrinogen III synthase" evidence="10">
    <location>
        <begin position="14"/>
        <end position="232"/>
    </location>
</feature>
<dbReference type="InterPro" id="IPR039793">
    <property type="entry name" value="UROS/Hem4"/>
</dbReference>
<comment type="catalytic activity">
    <reaction evidence="8 9">
        <text>hydroxymethylbilane = uroporphyrinogen III + H2O</text>
        <dbReference type="Rhea" id="RHEA:18965"/>
        <dbReference type="ChEBI" id="CHEBI:15377"/>
        <dbReference type="ChEBI" id="CHEBI:57308"/>
        <dbReference type="ChEBI" id="CHEBI:57845"/>
        <dbReference type="EC" id="4.2.1.75"/>
    </reaction>
</comment>
<dbReference type="Proteomes" id="UP000766595">
    <property type="component" value="Unassembled WGS sequence"/>
</dbReference>
<evidence type="ECO:0000256" key="4">
    <source>
        <dbReference type="ARBA" id="ARBA00023239"/>
    </source>
</evidence>
<evidence type="ECO:0000256" key="3">
    <source>
        <dbReference type="ARBA" id="ARBA00013109"/>
    </source>
</evidence>
<dbReference type="GO" id="GO:0006782">
    <property type="term" value="P:protoporphyrinogen IX biosynthetic process"/>
    <property type="evidence" value="ECO:0007669"/>
    <property type="project" value="UniProtKB-UniRule"/>
</dbReference>